<reference evidence="2" key="1">
    <citation type="journal article" date="2020" name="BMC Genomics">
        <title>Correction to: Identification and distribution of gene clusters required for synthesis of sphingolipid metabolism inhibitors in diverse species of the filamentous fungus Fusarium.</title>
        <authorList>
            <person name="Kim H.S."/>
            <person name="Lohmar J.M."/>
            <person name="Busman M."/>
            <person name="Brown D.W."/>
            <person name="Naumann T.A."/>
            <person name="Divon H.H."/>
            <person name="Lysoe E."/>
            <person name="Uhlig S."/>
            <person name="Proctor R.H."/>
        </authorList>
    </citation>
    <scope>NUCLEOTIDE SEQUENCE</scope>
    <source>
        <strain evidence="2">NRRL 22465</strain>
    </source>
</reference>
<feature type="compositionally biased region" description="Basic residues" evidence="1">
    <location>
        <begin position="1416"/>
        <end position="1428"/>
    </location>
</feature>
<dbReference type="EMBL" id="JABEYC010000453">
    <property type="protein sequence ID" value="KAF4977208.1"/>
    <property type="molecule type" value="Genomic_DNA"/>
</dbReference>
<reference evidence="2" key="2">
    <citation type="submission" date="2020-05" db="EMBL/GenBank/DDBJ databases">
        <authorList>
            <person name="Kim H.-S."/>
            <person name="Proctor R.H."/>
            <person name="Brown D.W."/>
        </authorList>
    </citation>
    <scope>NUCLEOTIDE SEQUENCE</scope>
    <source>
        <strain evidence="2">NRRL 22465</strain>
    </source>
</reference>
<feature type="compositionally biased region" description="Polar residues" evidence="1">
    <location>
        <begin position="1084"/>
        <end position="1107"/>
    </location>
</feature>
<accession>A0A8H4UI87</accession>
<feature type="compositionally biased region" description="Basic and acidic residues" evidence="1">
    <location>
        <begin position="1354"/>
        <end position="1365"/>
    </location>
</feature>
<feature type="region of interest" description="Disordered" evidence="1">
    <location>
        <begin position="368"/>
        <end position="455"/>
    </location>
</feature>
<name>A0A8H4UI87_9HYPO</name>
<feature type="compositionally biased region" description="Basic and acidic residues" evidence="1">
    <location>
        <begin position="1383"/>
        <end position="1393"/>
    </location>
</feature>
<sequence length="1457" mass="156988">MAAADVPRWGFGQQPMEIKPVATSFVPYFPTRDSTHTEVNKMPWSAKLSTPAPHIRLPAWERVPIHPHSSTGQTGQIMKRVGLALRRTAAPAPVIVQPLQAPEPTAEDVALDHDMRRLRRRGSGSEFSQQDVEFVGQPCSRAEVANLLMQAKVDTSNNFMATSSSTTLADKKASRRGTYVQVVPQKRYAGVDDPDIPVRLVPTGGNKLPIYREIIPIIKRAIRNGMDEVNLTTASIAEASIIMRQIRRNPRKPLAAFGASDLSDIMDTTEPESPTAIRRPILKAESRSPQKRIARLTTPIKSGFRRITSGVVKLVPGSSQKTSVSPTKSDSVPSTPIQQSITPAKPAITPGGIDSSPLARVAFTAHERVPIEQTTPQAGRSFRAPSYADSSSLDSSSQAPHESPSTHEVSPDIYARPVAPTPSRWNRQAPTTPLAFTPMPTIRGSSSVPATPSQTDSPIGLASLLLPSTPQLPKCTYSVHIPGATAFDFGAVSPSFNSVSWMNPSVQASEPKRIKNVNSARRRQSEPLLRKYFKSQARRRSCSPQKVRFQEHDIFLDDISIGSFFDSACSTSLKSTPVATNAVVDTAANEDVSMDVHPEVADETANLEDKLMDVSPEATIDSEATIEAEDTDKAVNTSAVAPAIVDVTMETADVTQTSDMNEDNTVEVAQVETGATLDAHLPVGAQLSEEADATAQASDTDGQRGRDASVEHGVVEIDMRQNPDIFRFHLSSPPAPVSSLSLMANTECEGHANVVVTEENSRLFVRFKLSAEFAYMFPASQGFDESRFTVSPSAISSSPRITFKTQQPTAQTHPALASSPTKLAQTPTAGAPDGLLSVDSPWAETTPTQKVSLVRDPPSVSTMLKTPDITGIGVIRDRGRHDDTPGFQTPELPAGENTLIFRSPDGGFTPAQKSSSTRGTPSMDTLLRTPDVTGLGIIRAPQQTPGFQTPELPQFDNTIVFGEPGASAHPMSTKRVTRRQSKMTPLKLANSSSTFNTPRFATPMEADETLVVSWPAVKDTPARQSNESPIQAATPVQSTTKNEESNEAAENTLFASQDDLPTAPAAMTAAPSPAATPKTSFTPVNQPTPKIQVTEASDVEATTSVKSITPAPATATPEKKGTPKNTTSAQEEEQAAAADARRLEYDSPGREYMRQFIKRSRQTSTTETGSPIAPTTKRQPLEARSPNRGSPQKNKRKHEDDNSDAQSPAKKPKAAKESKDDTKQLTPKGARHTKTARQKAELEIDMTDVPAAIDDAIESVEKQTEETEEVEMGGPVTRRSTRIRTQDPIGGTPKSSIPTPIKLNRSGAGRNGGAVLNSNVRGEQQDLTHQTRSNTRKNKGSAEYPAQVLAKYTETQHEEDSDSSKASDASSATKARKAVGWKDPLESSQEDKAKKSRTAAKAKATQGKTGIAKPKVTPKKTPQTKRTTKVAESLGMVANGTPAKPQRMTRSRTRSQA</sequence>
<feature type="compositionally biased region" description="Polar residues" evidence="1">
    <location>
        <begin position="443"/>
        <end position="455"/>
    </location>
</feature>
<feature type="compositionally biased region" description="Polar residues" evidence="1">
    <location>
        <begin position="1022"/>
        <end position="1040"/>
    </location>
</feature>
<feature type="region of interest" description="Disordered" evidence="1">
    <location>
        <begin position="316"/>
        <end position="355"/>
    </location>
</feature>
<feature type="compositionally biased region" description="Low complexity" evidence="1">
    <location>
        <begin position="1063"/>
        <end position="1083"/>
    </location>
</feature>
<protein>
    <submittedName>
        <fullName evidence="2">Uncharacterized protein</fullName>
    </submittedName>
</protein>
<feature type="compositionally biased region" description="Basic and acidic residues" evidence="1">
    <location>
        <begin position="1214"/>
        <end position="1223"/>
    </location>
</feature>
<keyword evidence="3" id="KW-1185">Reference proteome</keyword>
<feature type="compositionally biased region" description="Polar residues" evidence="1">
    <location>
        <begin position="317"/>
        <end position="342"/>
    </location>
</feature>
<feature type="region of interest" description="Disordered" evidence="1">
    <location>
        <begin position="1261"/>
        <end position="1457"/>
    </location>
</feature>
<feature type="compositionally biased region" description="Basic residues" evidence="1">
    <location>
        <begin position="1447"/>
        <end position="1457"/>
    </location>
</feature>
<feature type="compositionally biased region" description="Low complexity" evidence="1">
    <location>
        <begin position="1401"/>
        <end position="1415"/>
    </location>
</feature>
<dbReference type="Proteomes" id="UP000635477">
    <property type="component" value="Unassembled WGS sequence"/>
</dbReference>
<feature type="region of interest" description="Disordered" evidence="1">
    <location>
        <begin position="846"/>
        <end position="865"/>
    </location>
</feature>
<gene>
    <name evidence="2" type="ORF">FZEAL_6236</name>
</gene>
<evidence type="ECO:0000256" key="1">
    <source>
        <dbReference type="SAM" id="MobiDB-lite"/>
    </source>
</evidence>
<feature type="region of interest" description="Disordered" evidence="1">
    <location>
        <begin position="1063"/>
        <end position="1249"/>
    </location>
</feature>
<comment type="caution">
    <text evidence="2">The sequence shown here is derived from an EMBL/GenBank/DDBJ whole genome shotgun (WGS) entry which is preliminary data.</text>
</comment>
<dbReference type="OrthoDB" id="4207369at2759"/>
<feature type="compositionally biased region" description="Polar residues" evidence="1">
    <location>
        <begin position="1316"/>
        <end position="1333"/>
    </location>
</feature>
<feature type="region of interest" description="Disordered" evidence="1">
    <location>
        <begin position="963"/>
        <end position="984"/>
    </location>
</feature>
<proteinExistence type="predicted"/>
<organism evidence="2 3">
    <name type="scientific">Fusarium zealandicum</name>
    <dbReference type="NCBI Taxonomy" id="1053134"/>
    <lineage>
        <taxon>Eukaryota</taxon>
        <taxon>Fungi</taxon>
        <taxon>Dikarya</taxon>
        <taxon>Ascomycota</taxon>
        <taxon>Pezizomycotina</taxon>
        <taxon>Sordariomycetes</taxon>
        <taxon>Hypocreomycetidae</taxon>
        <taxon>Hypocreales</taxon>
        <taxon>Nectriaceae</taxon>
        <taxon>Fusarium</taxon>
        <taxon>Fusarium staphyleae species complex</taxon>
    </lineage>
</organism>
<feature type="region of interest" description="Disordered" evidence="1">
    <location>
        <begin position="1020"/>
        <end position="1048"/>
    </location>
</feature>
<feature type="compositionally biased region" description="Basic and acidic residues" evidence="1">
    <location>
        <begin position="1139"/>
        <end position="1153"/>
    </location>
</feature>
<feature type="compositionally biased region" description="Polar residues" evidence="1">
    <location>
        <begin position="805"/>
        <end position="828"/>
    </location>
</feature>
<evidence type="ECO:0000313" key="2">
    <source>
        <dbReference type="EMBL" id="KAF4977208.1"/>
    </source>
</evidence>
<feature type="region of interest" description="Disordered" evidence="1">
    <location>
        <begin position="805"/>
        <end position="841"/>
    </location>
</feature>
<evidence type="ECO:0000313" key="3">
    <source>
        <dbReference type="Proteomes" id="UP000635477"/>
    </source>
</evidence>